<evidence type="ECO:0000256" key="3">
    <source>
        <dbReference type="ARBA" id="ARBA00022737"/>
    </source>
</evidence>
<dbReference type="RefSeq" id="XP_005650502.1">
    <property type="nucleotide sequence ID" value="XM_005650445.1"/>
</dbReference>
<dbReference type="InterPro" id="IPR057646">
    <property type="entry name" value="WD40_WDHD1_1st"/>
</dbReference>
<evidence type="ECO:0000256" key="7">
    <source>
        <dbReference type="SAM" id="MobiDB-lite"/>
    </source>
</evidence>
<dbReference type="PROSITE" id="PS00678">
    <property type="entry name" value="WD_REPEATS_1"/>
    <property type="match status" value="1"/>
</dbReference>
<evidence type="ECO:0000259" key="10">
    <source>
        <dbReference type="Pfam" id="PF24817"/>
    </source>
</evidence>
<dbReference type="Pfam" id="PF24817">
    <property type="entry name" value="WD40_WDHD1_1st"/>
    <property type="match status" value="1"/>
</dbReference>
<gene>
    <name evidence="11" type="ORF">COCSUDRAFT_12736</name>
</gene>
<evidence type="ECO:0000313" key="11">
    <source>
        <dbReference type="EMBL" id="EIE25958.1"/>
    </source>
</evidence>
<feature type="domain" description="WDHD1/CFT4 helical bundle" evidence="9">
    <location>
        <begin position="600"/>
        <end position="673"/>
    </location>
</feature>
<keyword evidence="2 5" id="KW-0853">WD repeat</keyword>
<dbReference type="GO" id="GO:0006281">
    <property type="term" value="P:DNA repair"/>
    <property type="evidence" value="ECO:0007669"/>
    <property type="project" value="TreeGrafter"/>
</dbReference>
<dbReference type="STRING" id="574566.I0Z5N9"/>
<dbReference type="Pfam" id="PF20946">
    <property type="entry name" value="Ctf4_C"/>
    <property type="match status" value="1"/>
</dbReference>
<feature type="domain" description="WDHD1 first WD40" evidence="10">
    <location>
        <begin position="2"/>
        <end position="217"/>
    </location>
</feature>
<dbReference type="InterPro" id="IPR048591">
    <property type="entry name" value="WDHD1/CFT4_hel"/>
</dbReference>
<comment type="caution">
    <text evidence="11">The sequence shown here is derived from an EMBL/GenBank/DDBJ whole genome shotgun (WGS) entry which is preliminary data.</text>
</comment>
<dbReference type="GO" id="GO:0003682">
    <property type="term" value="F:chromatin binding"/>
    <property type="evidence" value="ECO:0007669"/>
    <property type="project" value="TreeGrafter"/>
</dbReference>
<feature type="region of interest" description="Disordered" evidence="7">
    <location>
        <begin position="228"/>
        <end position="274"/>
    </location>
</feature>
<evidence type="ECO:0000259" key="9">
    <source>
        <dbReference type="Pfam" id="PF20946"/>
    </source>
</evidence>
<dbReference type="OrthoDB" id="427368at2759"/>
<dbReference type="SMART" id="SM00320">
    <property type="entry name" value="WD40"/>
    <property type="match status" value="5"/>
</dbReference>
<keyword evidence="4" id="KW-0539">Nucleus</keyword>
<dbReference type="Gene3D" id="2.130.10.10">
    <property type="entry name" value="YVTN repeat-like/Quinoprotein amine dehydrogenase"/>
    <property type="match status" value="2"/>
</dbReference>
<dbReference type="InterPro" id="IPR015943">
    <property type="entry name" value="WD40/YVTN_repeat-like_dom_sf"/>
</dbReference>
<dbReference type="InterPro" id="IPR019775">
    <property type="entry name" value="WD40_repeat_CS"/>
</dbReference>
<evidence type="ECO:0000256" key="4">
    <source>
        <dbReference type="ARBA" id="ARBA00023242"/>
    </source>
</evidence>
<evidence type="ECO:0000256" key="2">
    <source>
        <dbReference type="ARBA" id="ARBA00022574"/>
    </source>
</evidence>
<evidence type="ECO:0000259" key="8">
    <source>
        <dbReference type="Pfam" id="PF12341"/>
    </source>
</evidence>
<feature type="coiled-coil region" evidence="6">
    <location>
        <begin position="608"/>
        <end position="635"/>
    </location>
</feature>
<dbReference type="GO" id="GO:0000278">
    <property type="term" value="P:mitotic cell cycle"/>
    <property type="evidence" value="ECO:0007669"/>
    <property type="project" value="TreeGrafter"/>
</dbReference>
<dbReference type="PROSITE" id="PS50294">
    <property type="entry name" value="WD_REPEATS_REGION"/>
    <property type="match status" value="1"/>
</dbReference>
<keyword evidence="12" id="KW-1185">Reference proteome</keyword>
<dbReference type="Pfam" id="PF12341">
    <property type="entry name" value="Mcl1_mid"/>
    <property type="match status" value="1"/>
</dbReference>
<dbReference type="eggNOG" id="KOG1274">
    <property type="taxonomic scope" value="Eukaryota"/>
</dbReference>
<feature type="repeat" description="WD" evidence="5">
    <location>
        <begin position="146"/>
        <end position="187"/>
    </location>
</feature>
<proteinExistence type="predicted"/>
<feature type="non-terminal residue" evidence="11">
    <location>
        <position position="1"/>
    </location>
</feature>
<dbReference type="InterPro" id="IPR001680">
    <property type="entry name" value="WD40_rpt"/>
</dbReference>
<feature type="domain" description="WDHD1/CFT4 second beta-propeller" evidence="8">
    <location>
        <begin position="314"/>
        <end position="591"/>
    </location>
</feature>
<organism evidence="11 12">
    <name type="scientific">Coccomyxa subellipsoidea (strain C-169)</name>
    <name type="common">Green microalga</name>
    <dbReference type="NCBI Taxonomy" id="574566"/>
    <lineage>
        <taxon>Eukaryota</taxon>
        <taxon>Viridiplantae</taxon>
        <taxon>Chlorophyta</taxon>
        <taxon>core chlorophytes</taxon>
        <taxon>Trebouxiophyceae</taxon>
        <taxon>Trebouxiophyceae incertae sedis</taxon>
        <taxon>Coccomyxaceae</taxon>
        <taxon>Coccomyxa</taxon>
        <taxon>Coccomyxa subellipsoidea</taxon>
    </lineage>
</organism>
<keyword evidence="3" id="KW-0677">Repeat</keyword>
<keyword evidence="6" id="KW-0175">Coiled coil</keyword>
<dbReference type="InterPro" id="IPR022100">
    <property type="entry name" value="WDHD1/CFT4_beta-prop_2nd"/>
</dbReference>
<evidence type="ECO:0000256" key="6">
    <source>
        <dbReference type="SAM" id="Coils"/>
    </source>
</evidence>
<feature type="compositionally biased region" description="Basic and acidic residues" evidence="7">
    <location>
        <begin position="243"/>
        <end position="261"/>
    </location>
</feature>
<evidence type="ECO:0000313" key="12">
    <source>
        <dbReference type="Proteomes" id="UP000007264"/>
    </source>
</evidence>
<protein>
    <submittedName>
        <fullName evidence="11">WD40 repeat-like protein</fullName>
    </submittedName>
</protein>
<dbReference type="PANTHER" id="PTHR19932:SF10">
    <property type="entry name" value="WD REPEAT AND HMG-BOX DNA-BINDING PROTEIN 1"/>
    <property type="match status" value="1"/>
</dbReference>
<dbReference type="EMBL" id="AGSI01000003">
    <property type="protein sequence ID" value="EIE25958.1"/>
    <property type="molecule type" value="Genomic_DNA"/>
</dbReference>
<dbReference type="SUPFAM" id="SSF50978">
    <property type="entry name" value="WD40 repeat-like"/>
    <property type="match status" value="1"/>
</dbReference>
<reference evidence="11 12" key="1">
    <citation type="journal article" date="2012" name="Genome Biol.">
        <title>The genome of the polar eukaryotic microalga coccomyxa subellipsoidea reveals traits of cold adaptation.</title>
        <authorList>
            <person name="Blanc G."/>
            <person name="Agarkova I."/>
            <person name="Grimwood J."/>
            <person name="Kuo A."/>
            <person name="Brueggeman A."/>
            <person name="Dunigan D."/>
            <person name="Gurnon J."/>
            <person name="Ladunga I."/>
            <person name="Lindquist E."/>
            <person name="Lucas S."/>
            <person name="Pangilinan J."/>
            <person name="Proschold T."/>
            <person name="Salamov A."/>
            <person name="Schmutz J."/>
            <person name="Weeks D."/>
            <person name="Yamada T."/>
            <person name="Claverie J.M."/>
            <person name="Grigoriev I."/>
            <person name="Van Etten J."/>
            <person name="Lomsadze A."/>
            <person name="Borodovsky M."/>
        </authorList>
    </citation>
    <scope>NUCLEOTIDE SEQUENCE [LARGE SCALE GENOMIC DNA]</scope>
    <source>
        <strain evidence="11 12">C-169</strain>
    </source>
</reference>
<comment type="subcellular location">
    <subcellularLocation>
        <location evidence="1">Nucleus</location>
    </subcellularLocation>
</comment>
<accession>I0Z5N9</accession>
<dbReference type="GO" id="GO:0006261">
    <property type="term" value="P:DNA-templated DNA replication"/>
    <property type="evidence" value="ECO:0007669"/>
    <property type="project" value="TreeGrafter"/>
</dbReference>
<dbReference type="GO" id="GO:0043596">
    <property type="term" value="C:nuclear replication fork"/>
    <property type="evidence" value="ECO:0007669"/>
    <property type="project" value="TreeGrafter"/>
</dbReference>
<evidence type="ECO:0000256" key="5">
    <source>
        <dbReference type="PROSITE-ProRule" id="PRU00221"/>
    </source>
</evidence>
<name>I0Z5N9_COCSC</name>
<evidence type="ECO:0000256" key="1">
    <source>
        <dbReference type="ARBA" id="ARBA00004123"/>
    </source>
</evidence>
<dbReference type="PANTHER" id="PTHR19932">
    <property type="entry name" value="WD REPEAT AND HMG-BOX DNA BINDING PROTEIN"/>
    <property type="match status" value="1"/>
</dbReference>
<sequence>LQVFKLPSGEFDKVATRFSLPVRAVAFSPSGTNIAAAGDDDGIKLVNVSDSKVFRTLKAGPYTRALAYECDGKFLASVSAHGHLQIWDTTTGTAFSLQKAAPKVDTASPARCGLAWHPDGSLLALSDTNNGITLYEKLSWDPIMHLDGHTAPVNSLQFSPNGLYIASASRDNDVIIWDVSQKSVITKCKAPAVLSALAWHPGKEENILAGISEDGCITLWRDVIPEHLPRPANMDDPSPGLEADNHDDGTADLDGEGHSDGDMEMSTSPAENSECANDAGVLSGDTAGSMEAGPRVRPQPNILMKNQMLSGVSGEGKRRWLAYNVSGCISSREDDGFCVVEVSFHDTSRHRKRVPLLNDFYHFSMASLGATGALFASTSNADAPSMVMYRPFESWAPNSDWTVGLPAGEEACAVAAGESFCAVATSRQLLRVFSAAGKRTRHLSVTSIPGRVVAMAAHGNLVAVVWHAGMPAQDGHQALAYSLYRVDGQELVHSGMLCLSPQSSLSWMGFSEEGMLATHDSLGVMRLRSSVYGGCWVPVFEVSKGCSENQTCWPIGISSSEIYCIISAASASGPQVVPRPVLSVLPLHIPVVAVDAVSAQLEADALRLHVCVTHMQDLENEIEAAQRDADKALLRVFHAAIKAEKIARALEVAAQLVLPASLQGALKLATHHRCDASVVAFNFLVKQAHSHVVSKPGHGLQGDCAC</sequence>
<dbReference type="KEGG" id="csl:COCSUDRAFT_12736"/>
<dbReference type="PROSITE" id="PS50082">
    <property type="entry name" value="WD_REPEATS_2"/>
    <property type="match status" value="1"/>
</dbReference>
<dbReference type="Proteomes" id="UP000007264">
    <property type="component" value="Unassembled WGS sequence"/>
</dbReference>
<dbReference type="AlphaFoldDB" id="I0Z5N9"/>
<feature type="compositionally biased region" description="Polar residues" evidence="7">
    <location>
        <begin position="265"/>
        <end position="274"/>
    </location>
</feature>
<dbReference type="InterPro" id="IPR036322">
    <property type="entry name" value="WD40_repeat_dom_sf"/>
</dbReference>
<dbReference type="GeneID" id="17043962"/>